<evidence type="ECO:0000313" key="6">
    <source>
        <dbReference type="Proteomes" id="UP000076738"/>
    </source>
</evidence>
<keyword evidence="1" id="KW-0560">Oxidoreductase</keyword>
<organism evidence="5 6">
    <name type="scientific">Calocera viscosa (strain TUFC12733)</name>
    <dbReference type="NCBI Taxonomy" id="1330018"/>
    <lineage>
        <taxon>Eukaryota</taxon>
        <taxon>Fungi</taxon>
        <taxon>Dikarya</taxon>
        <taxon>Basidiomycota</taxon>
        <taxon>Agaricomycotina</taxon>
        <taxon>Dacrymycetes</taxon>
        <taxon>Dacrymycetales</taxon>
        <taxon>Dacrymycetaceae</taxon>
        <taxon>Calocera</taxon>
    </lineage>
</organism>
<dbReference type="EMBL" id="KV417298">
    <property type="protein sequence ID" value="KZO93928.1"/>
    <property type="molecule type" value="Genomic_DNA"/>
</dbReference>
<dbReference type="InterPro" id="IPR008030">
    <property type="entry name" value="NmrA-like"/>
</dbReference>
<comment type="similarity">
    <text evidence="2">Belongs to the NAD(P)-dependent epimerase/dehydratase family. Dihydroflavonol-4-reductase subfamily.</text>
</comment>
<accession>A0A167JUW7</accession>
<keyword evidence="3" id="KW-0472">Membrane</keyword>
<dbReference type="AlphaFoldDB" id="A0A167JUW7"/>
<gene>
    <name evidence="5" type="ORF">CALVIDRAFT_529197</name>
</gene>
<sequence>MAPLPPGSLIVIVGITGYVGSNVGLLALKAGYRVRGTIRSMAKAEELLAVYKREGVDVSADKLQFVTLDDLYSQSKFETVFASADGVIHPALPTPSGPGDWVENIIESTLIPLRAASKAGIKRFVLTATLGTVLMPGSPDIPTDRLINEKDWNDAAVQKYINATEEEKKSPAFFRYRYVAGKTLAERAAWKYVETESPPFELTVIIPPMNWGPKLYGSWAISLDWLDKLLKGDETCFSMPPCTSSFHARIFRGTNQMVHVVYIVDIRDDAKLHVLALSEAEAGGKRILAVGNPHGWNEVLAILRKHFPNQPIPVDRPASPLDPCPWRADDSLPKKLLGGSWISLEQMIVDSAKSLGYD</sequence>
<dbReference type="SUPFAM" id="SSF51735">
    <property type="entry name" value="NAD(P)-binding Rossmann-fold domains"/>
    <property type="match status" value="1"/>
</dbReference>
<keyword evidence="3" id="KW-0812">Transmembrane</keyword>
<reference evidence="5 6" key="1">
    <citation type="journal article" date="2016" name="Mol. Biol. Evol.">
        <title>Comparative Genomics of Early-Diverging Mushroom-Forming Fungi Provides Insights into the Origins of Lignocellulose Decay Capabilities.</title>
        <authorList>
            <person name="Nagy L.G."/>
            <person name="Riley R."/>
            <person name="Tritt A."/>
            <person name="Adam C."/>
            <person name="Daum C."/>
            <person name="Floudas D."/>
            <person name="Sun H."/>
            <person name="Yadav J.S."/>
            <person name="Pangilinan J."/>
            <person name="Larsson K.H."/>
            <person name="Matsuura K."/>
            <person name="Barry K."/>
            <person name="Labutti K."/>
            <person name="Kuo R."/>
            <person name="Ohm R.A."/>
            <person name="Bhattacharya S.S."/>
            <person name="Shirouzu T."/>
            <person name="Yoshinaga Y."/>
            <person name="Martin F.M."/>
            <person name="Grigoriev I.V."/>
            <person name="Hibbett D.S."/>
        </authorList>
    </citation>
    <scope>NUCLEOTIDE SEQUENCE [LARGE SCALE GENOMIC DNA]</scope>
    <source>
        <strain evidence="5 6">TUFC12733</strain>
    </source>
</reference>
<keyword evidence="6" id="KW-1185">Reference proteome</keyword>
<evidence type="ECO:0000259" key="4">
    <source>
        <dbReference type="Pfam" id="PF05368"/>
    </source>
</evidence>
<keyword evidence="3" id="KW-1133">Transmembrane helix</keyword>
<dbReference type="OrthoDB" id="2735536at2759"/>
<dbReference type="PANTHER" id="PTHR10366:SF562">
    <property type="entry name" value="ALDEHYDE REDUCTASE II (AFU_ORTHOLOGUE AFUA_1G11360)"/>
    <property type="match status" value="1"/>
</dbReference>
<dbReference type="GO" id="GO:0016616">
    <property type="term" value="F:oxidoreductase activity, acting on the CH-OH group of donors, NAD or NADP as acceptor"/>
    <property type="evidence" value="ECO:0007669"/>
    <property type="project" value="TreeGrafter"/>
</dbReference>
<name>A0A167JUW7_CALVF</name>
<dbReference type="PANTHER" id="PTHR10366">
    <property type="entry name" value="NAD DEPENDENT EPIMERASE/DEHYDRATASE"/>
    <property type="match status" value="1"/>
</dbReference>
<evidence type="ECO:0000256" key="3">
    <source>
        <dbReference type="SAM" id="Phobius"/>
    </source>
</evidence>
<evidence type="ECO:0000256" key="2">
    <source>
        <dbReference type="ARBA" id="ARBA00023445"/>
    </source>
</evidence>
<dbReference type="InterPro" id="IPR050425">
    <property type="entry name" value="NAD(P)_dehydrat-like"/>
</dbReference>
<dbReference type="InterPro" id="IPR036291">
    <property type="entry name" value="NAD(P)-bd_dom_sf"/>
</dbReference>
<dbReference type="STRING" id="1330018.A0A167JUW7"/>
<feature type="transmembrane region" description="Helical" evidence="3">
    <location>
        <begin position="6"/>
        <end position="28"/>
    </location>
</feature>
<dbReference type="Pfam" id="PF05368">
    <property type="entry name" value="NmrA"/>
    <property type="match status" value="1"/>
</dbReference>
<dbReference type="Proteomes" id="UP000076738">
    <property type="component" value="Unassembled WGS sequence"/>
</dbReference>
<dbReference type="Gene3D" id="3.40.50.720">
    <property type="entry name" value="NAD(P)-binding Rossmann-like Domain"/>
    <property type="match status" value="1"/>
</dbReference>
<protein>
    <submittedName>
        <fullName evidence="5">NAD(P)-binding protein</fullName>
    </submittedName>
</protein>
<evidence type="ECO:0000313" key="5">
    <source>
        <dbReference type="EMBL" id="KZO93928.1"/>
    </source>
</evidence>
<evidence type="ECO:0000256" key="1">
    <source>
        <dbReference type="ARBA" id="ARBA00023002"/>
    </source>
</evidence>
<proteinExistence type="inferred from homology"/>
<feature type="domain" description="NmrA-like" evidence="4">
    <location>
        <begin position="8"/>
        <end position="126"/>
    </location>
</feature>